<keyword evidence="4" id="KW-1185">Reference proteome</keyword>
<proteinExistence type="predicted"/>
<accession>A0A4Y2JJZ7</accession>
<organism evidence="3 4">
    <name type="scientific">Araneus ventricosus</name>
    <name type="common">Orbweaver spider</name>
    <name type="synonym">Epeira ventricosa</name>
    <dbReference type="NCBI Taxonomy" id="182803"/>
    <lineage>
        <taxon>Eukaryota</taxon>
        <taxon>Metazoa</taxon>
        <taxon>Ecdysozoa</taxon>
        <taxon>Arthropoda</taxon>
        <taxon>Chelicerata</taxon>
        <taxon>Arachnida</taxon>
        <taxon>Araneae</taxon>
        <taxon>Araneomorphae</taxon>
        <taxon>Entelegynae</taxon>
        <taxon>Araneoidea</taxon>
        <taxon>Araneidae</taxon>
        <taxon>Araneus</taxon>
    </lineage>
</organism>
<feature type="chain" id="PRO_5021225558" evidence="2">
    <location>
        <begin position="25"/>
        <end position="132"/>
    </location>
</feature>
<sequence length="132" mass="13939">MAAFANSRSFVFVILLLGVTGIDSVEKSKVKRGLYLDYYSNAEKGFQPLLNVIPSNEANDSSTHEDDTDQHSTDDNQIKQPIPKSSATTPKTTLKPSTALSSSTSSKATTPSPTSTVQSSTTSASSTTTSST</sequence>
<dbReference type="Proteomes" id="UP000499080">
    <property type="component" value="Unassembled WGS sequence"/>
</dbReference>
<gene>
    <name evidence="3" type="ORF">AVEN_154265_1</name>
</gene>
<evidence type="ECO:0000256" key="1">
    <source>
        <dbReference type="SAM" id="MobiDB-lite"/>
    </source>
</evidence>
<feature type="compositionally biased region" description="Low complexity" evidence="1">
    <location>
        <begin position="91"/>
        <end position="132"/>
    </location>
</feature>
<comment type="caution">
    <text evidence="3">The sequence shown here is derived from an EMBL/GenBank/DDBJ whole genome shotgun (WGS) entry which is preliminary data.</text>
</comment>
<reference evidence="3 4" key="1">
    <citation type="journal article" date="2019" name="Sci. Rep.">
        <title>Orb-weaving spider Araneus ventricosus genome elucidates the spidroin gene catalogue.</title>
        <authorList>
            <person name="Kono N."/>
            <person name="Nakamura H."/>
            <person name="Ohtoshi R."/>
            <person name="Moran D.A.P."/>
            <person name="Shinohara A."/>
            <person name="Yoshida Y."/>
            <person name="Fujiwara M."/>
            <person name="Mori M."/>
            <person name="Tomita M."/>
            <person name="Arakawa K."/>
        </authorList>
    </citation>
    <scope>NUCLEOTIDE SEQUENCE [LARGE SCALE GENOMIC DNA]</scope>
</reference>
<feature type="signal peptide" evidence="2">
    <location>
        <begin position="1"/>
        <end position="24"/>
    </location>
</feature>
<keyword evidence="2" id="KW-0732">Signal</keyword>
<name>A0A4Y2JJZ7_ARAVE</name>
<protein>
    <submittedName>
        <fullName evidence="3">Uncharacterized protein</fullName>
    </submittedName>
</protein>
<feature type="compositionally biased region" description="Basic and acidic residues" evidence="1">
    <location>
        <begin position="62"/>
        <end position="77"/>
    </location>
</feature>
<dbReference type="AlphaFoldDB" id="A0A4Y2JJZ7"/>
<evidence type="ECO:0000313" key="4">
    <source>
        <dbReference type="Proteomes" id="UP000499080"/>
    </source>
</evidence>
<feature type="region of interest" description="Disordered" evidence="1">
    <location>
        <begin position="50"/>
        <end position="132"/>
    </location>
</feature>
<feature type="non-terminal residue" evidence="3">
    <location>
        <position position="132"/>
    </location>
</feature>
<dbReference type="EMBL" id="BGPR01003604">
    <property type="protein sequence ID" value="GBM90257.1"/>
    <property type="molecule type" value="Genomic_DNA"/>
</dbReference>
<evidence type="ECO:0000313" key="3">
    <source>
        <dbReference type="EMBL" id="GBM90257.1"/>
    </source>
</evidence>
<evidence type="ECO:0000256" key="2">
    <source>
        <dbReference type="SAM" id="SignalP"/>
    </source>
</evidence>